<evidence type="ECO:0000256" key="12">
    <source>
        <dbReference type="ARBA" id="ARBA00034808"/>
    </source>
</evidence>
<dbReference type="Proteomes" id="UP000230859">
    <property type="component" value="Unassembled WGS sequence"/>
</dbReference>
<dbReference type="InterPro" id="IPR000212">
    <property type="entry name" value="DNA_helicase_UvrD/REP"/>
</dbReference>
<dbReference type="Gene3D" id="3.90.320.10">
    <property type="match status" value="1"/>
</dbReference>
<comment type="catalytic activity">
    <reaction evidence="11">
        <text>Couples ATP hydrolysis with the unwinding of duplex DNA by translocating in the 3'-5' direction.</text>
        <dbReference type="EC" id="5.6.2.4"/>
    </reaction>
</comment>
<feature type="domain" description="UvrD-like helicase ATP-binding" evidence="15">
    <location>
        <begin position="3"/>
        <end position="400"/>
    </location>
</feature>
<proteinExistence type="predicted"/>
<dbReference type="GO" id="GO:0004527">
    <property type="term" value="F:exonuclease activity"/>
    <property type="evidence" value="ECO:0007669"/>
    <property type="project" value="UniProtKB-KW"/>
</dbReference>
<dbReference type="InterPro" id="IPR038726">
    <property type="entry name" value="PDDEXK_AddAB-type"/>
</dbReference>
<keyword evidence="9" id="KW-0234">DNA repair</keyword>
<dbReference type="InterPro" id="IPR014016">
    <property type="entry name" value="UvrD-like_ATP-bd"/>
</dbReference>
<protein>
    <recommendedName>
        <fullName evidence="12">DNA 3'-5' helicase</fullName>
        <ecNumber evidence="12">5.6.2.4</ecNumber>
    </recommendedName>
</protein>
<keyword evidence="2 14" id="KW-0547">Nucleotide-binding</keyword>
<sequence>MSAQLTETQKRIVENLKGNLSVCAGAGTGKTRVLVERYLKIIRDGLAEPREILAITFTDKAANEMKRRIVGKLQSAQLHHARRQIENAYIGTIHSFCSRLLKEHPMEAGVDPNFRVLKEIETNMIKQQIAGELIESRFSEGAVSEFLLAYSEKTVSGSLLAVYNRIRSFGLSAAEMVSPPMPTSPESVFQALKSSLTELRSFSSKAKAAEALLEFLEVQTEWHWAALEKLQMLGSALTLRAKEGKEETKAVKEWLDTWAAVCLEDIGRTFKEIFLSLLTDFEKRYEAHKRERAYYDFADLPLMAFKLLSQTTPASEAVRIHYQKQFKFIMVDEFQDTDRLQVALLNLLTSQGNLLIVGDTKQSIYGFRGAEPRLFDEKEKEFLHDKTGTQEALLDNFRSRPQLIDFFNQFFSRYLANDKPPYLPLRAGPDAPQDADLPVDFIDIEQAENETSDESRTGEARALSARIQTLTAQGYAYKDFAVLFRAGTKIHLYEHELRQAHIPYHVLGGRGFYAQHEIKDAIHFLTILDNPYRDIPFAAVLRSPMVGVTDDTLFWLSRAAKHESPENSIFHGFLNWRDQKEITEADRKKLEQFEALFDALRNTKDNTGVSVLLTRLIHQTQYDLYCLSLPQGKRHYANLQKLIDMARELEMREPLHLSDFTQLIKHLTYQEARETEAQTEAEEGNVVKLMTIHQAKGLEFKICILPDLARRRDQNSHAFLYDDEYGLTYQVPNPQLGELEKTYGFQKAQVKLEQAEEAEFRRLLYVAMTRASEKLVLIGTGLPQKTKSGKQTWYDAIQSILADQTLPVQRLSSMPEVTPVRAHQQAIADMKRIHDHIRRGEEIPVKKISPATFKILQQIETVPLRHFDRIDLPVSAYLAFAQDKVHQAYRRQYEIGMAAQTEGKPSEQALETEETTSPTDFGTMTHRVFEGLILRAARKPVAADVVRFYFPKIHQDDFDRLIRLSDTFLRSPVYRNLVHAKVIHPEIPFVLRLQKGIIHGVLDLLYQDVQNRWVIVDYKTSSISAQEVPAKANQYKIQMELYALACYEMIGVLPAEALLYFPVPDQTFAFTFEKNDAPALQNRYAKLQADIIAYRKQLLSEASNVFV</sequence>
<evidence type="ECO:0000256" key="13">
    <source>
        <dbReference type="ARBA" id="ARBA00048988"/>
    </source>
</evidence>
<dbReference type="InterPro" id="IPR011604">
    <property type="entry name" value="PDDEXK-like_dom_sf"/>
</dbReference>
<dbReference type="GO" id="GO:0033202">
    <property type="term" value="C:DNA helicase complex"/>
    <property type="evidence" value="ECO:0007669"/>
    <property type="project" value="TreeGrafter"/>
</dbReference>
<evidence type="ECO:0000313" key="17">
    <source>
        <dbReference type="EMBL" id="PIQ85028.1"/>
    </source>
</evidence>
<keyword evidence="4 14" id="KW-0378">Hydrolase</keyword>
<feature type="domain" description="UvrD-like helicase C-terminal" evidence="16">
    <location>
        <begin position="401"/>
        <end position="697"/>
    </location>
</feature>
<dbReference type="SUPFAM" id="SSF52980">
    <property type="entry name" value="Restriction endonuclease-like"/>
    <property type="match status" value="1"/>
</dbReference>
<evidence type="ECO:0000256" key="2">
    <source>
        <dbReference type="ARBA" id="ARBA00022741"/>
    </source>
</evidence>
<evidence type="ECO:0000256" key="5">
    <source>
        <dbReference type="ARBA" id="ARBA00022806"/>
    </source>
</evidence>
<dbReference type="GO" id="GO:0005829">
    <property type="term" value="C:cytosol"/>
    <property type="evidence" value="ECO:0007669"/>
    <property type="project" value="TreeGrafter"/>
</dbReference>
<gene>
    <name evidence="17" type="ORF">COV74_10545</name>
</gene>
<dbReference type="InterPro" id="IPR011335">
    <property type="entry name" value="Restrct_endonuc-II-like"/>
</dbReference>
<comment type="caution">
    <text evidence="17">The sequence shown here is derived from an EMBL/GenBank/DDBJ whole genome shotgun (WGS) entry which is preliminary data.</text>
</comment>
<evidence type="ECO:0000256" key="9">
    <source>
        <dbReference type="ARBA" id="ARBA00023204"/>
    </source>
</evidence>
<evidence type="ECO:0000256" key="8">
    <source>
        <dbReference type="ARBA" id="ARBA00023125"/>
    </source>
</evidence>
<dbReference type="CDD" id="cd17932">
    <property type="entry name" value="DEXQc_UvrD"/>
    <property type="match status" value="1"/>
</dbReference>
<dbReference type="PANTHER" id="PTHR11070">
    <property type="entry name" value="UVRD / RECB / PCRA DNA HELICASE FAMILY MEMBER"/>
    <property type="match status" value="1"/>
</dbReference>
<keyword evidence="6" id="KW-0269">Exonuclease</keyword>
<dbReference type="PROSITE" id="PS51217">
    <property type="entry name" value="UVRD_HELICASE_CTER"/>
    <property type="match status" value="1"/>
</dbReference>
<dbReference type="PANTHER" id="PTHR11070:SF48">
    <property type="entry name" value="ATP-DEPENDENT HELICASE_NUCLEASE SUBUNIT A"/>
    <property type="match status" value="1"/>
</dbReference>
<evidence type="ECO:0000256" key="11">
    <source>
        <dbReference type="ARBA" id="ARBA00034617"/>
    </source>
</evidence>
<dbReference type="SUPFAM" id="SSF52540">
    <property type="entry name" value="P-loop containing nucleoside triphosphate hydrolases"/>
    <property type="match status" value="1"/>
</dbReference>
<dbReference type="Pfam" id="PF00580">
    <property type="entry name" value="UvrD-helicase"/>
    <property type="match status" value="1"/>
</dbReference>
<dbReference type="Gene3D" id="3.40.50.300">
    <property type="entry name" value="P-loop containing nucleotide triphosphate hydrolases"/>
    <property type="match status" value="4"/>
</dbReference>
<evidence type="ECO:0000256" key="1">
    <source>
        <dbReference type="ARBA" id="ARBA00022722"/>
    </source>
</evidence>
<evidence type="ECO:0000256" key="10">
    <source>
        <dbReference type="ARBA" id="ARBA00023235"/>
    </source>
</evidence>
<evidence type="ECO:0000256" key="14">
    <source>
        <dbReference type="PROSITE-ProRule" id="PRU00560"/>
    </source>
</evidence>
<dbReference type="GO" id="GO:0005524">
    <property type="term" value="F:ATP binding"/>
    <property type="evidence" value="ECO:0007669"/>
    <property type="project" value="UniProtKB-UniRule"/>
</dbReference>
<evidence type="ECO:0000256" key="7">
    <source>
        <dbReference type="ARBA" id="ARBA00022840"/>
    </source>
</evidence>
<dbReference type="InterPro" id="IPR027417">
    <property type="entry name" value="P-loop_NTPase"/>
</dbReference>
<keyword evidence="1" id="KW-0540">Nuclease</keyword>
<dbReference type="PROSITE" id="PS51198">
    <property type="entry name" value="UVRD_HELICASE_ATP_BIND"/>
    <property type="match status" value="1"/>
</dbReference>
<dbReference type="AlphaFoldDB" id="A0A2H0LKT6"/>
<accession>A0A2H0LKT6</accession>
<evidence type="ECO:0000256" key="3">
    <source>
        <dbReference type="ARBA" id="ARBA00022763"/>
    </source>
</evidence>
<keyword evidence="5 14" id="KW-0347">Helicase</keyword>
<dbReference type="Pfam" id="PF12705">
    <property type="entry name" value="PDDEXK_1"/>
    <property type="match status" value="1"/>
</dbReference>
<keyword evidence="3" id="KW-0227">DNA damage</keyword>
<dbReference type="Gene3D" id="1.10.486.10">
    <property type="entry name" value="PCRA, domain 4"/>
    <property type="match status" value="1"/>
</dbReference>
<keyword evidence="10" id="KW-0413">Isomerase</keyword>
<dbReference type="EMBL" id="PCVY01000076">
    <property type="protein sequence ID" value="PIQ85028.1"/>
    <property type="molecule type" value="Genomic_DNA"/>
</dbReference>
<dbReference type="Pfam" id="PF13361">
    <property type="entry name" value="UvrD_C"/>
    <property type="match status" value="1"/>
</dbReference>
<dbReference type="GO" id="GO:0000725">
    <property type="term" value="P:recombinational repair"/>
    <property type="evidence" value="ECO:0007669"/>
    <property type="project" value="TreeGrafter"/>
</dbReference>
<dbReference type="InterPro" id="IPR014017">
    <property type="entry name" value="DNA_helicase_UvrD-like_C"/>
</dbReference>
<evidence type="ECO:0000313" key="18">
    <source>
        <dbReference type="Proteomes" id="UP000230859"/>
    </source>
</evidence>
<evidence type="ECO:0000259" key="15">
    <source>
        <dbReference type="PROSITE" id="PS51198"/>
    </source>
</evidence>
<dbReference type="EC" id="5.6.2.4" evidence="12"/>
<keyword evidence="7 14" id="KW-0067">ATP-binding</keyword>
<feature type="binding site" evidence="14">
    <location>
        <begin position="24"/>
        <end position="31"/>
    </location>
    <ligand>
        <name>ATP</name>
        <dbReference type="ChEBI" id="CHEBI:30616"/>
    </ligand>
</feature>
<evidence type="ECO:0000256" key="6">
    <source>
        <dbReference type="ARBA" id="ARBA00022839"/>
    </source>
</evidence>
<evidence type="ECO:0000259" key="16">
    <source>
        <dbReference type="PROSITE" id="PS51217"/>
    </source>
</evidence>
<comment type="catalytic activity">
    <reaction evidence="13">
        <text>ATP + H2O = ADP + phosphate + H(+)</text>
        <dbReference type="Rhea" id="RHEA:13065"/>
        <dbReference type="ChEBI" id="CHEBI:15377"/>
        <dbReference type="ChEBI" id="CHEBI:15378"/>
        <dbReference type="ChEBI" id="CHEBI:30616"/>
        <dbReference type="ChEBI" id="CHEBI:43474"/>
        <dbReference type="ChEBI" id="CHEBI:456216"/>
        <dbReference type="EC" id="5.6.2.4"/>
    </reaction>
</comment>
<keyword evidence="8" id="KW-0238">DNA-binding</keyword>
<reference evidence="17 18" key="1">
    <citation type="submission" date="2017-09" db="EMBL/GenBank/DDBJ databases">
        <title>Depth-based differentiation of microbial function through sediment-hosted aquifers and enrichment of novel symbionts in the deep terrestrial subsurface.</title>
        <authorList>
            <person name="Probst A.J."/>
            <person name="Ladd B."/>
            <person name="Jarett J.K."/>
            <person name="Geller-Mcgrath D.E."/>
            <person name="Sieber C.M."/>
            <person name="Emerson J.B."/>
            <person name="Anantharaman K."/>
            <person name="Thomas B.C."/>
            <person name="Malmstrom R."/>
            <person name="Stieglmeier M."/>
            <person name="Klingl A."/>
            <person name="Woyke T."/>
            <person name="Ryan C.M."/>
            <person name="Banfield J.F."/>
        </authorList>
    </citation>
    <scope>NUCLEOTIDE SEQUENCE [LARGE SCALE GENOMIC DNA]</scope>
    <source>
        <strain evidence="17">CG11_big_fil_rev_8_21_14_0_20_45_26</strain>
    </source>
</reference>
<organism evidence="17 18">
    <name type="scientific">Candidatus Abzuiibacterium crystallinum</name>
    <dbReference type="NCBI Taxonomy" id="1974748"/>
    <lineage>
        <taxon>Bacteria</taxon>
        <taxon>Pseudomonadati</taxon>
        <taxon>Candidatus Omnitrophota</taxon>
        <taxon>Candidatus Abzuiibacterium</taxon>
    </lineage>
</organism>
<evidence type="ECO:0000256" key="4">
    <source>
        <dbReference type="ARBA" id="ARBA00022801"/>
    </source>
</evidence>
<dbReference type="GO" id="GO:0003677">
    <property type="term" value="F:DNA binding"/>
    <property type="evidence" value="ECO:0007669"/>
    <property type="project" value="UniProtKB-KW"/>
</dbReference>
<dbReference type="GO" id="GO:0043138">
    <property type="term" value="F:3'-5' DNA helicase activity"/>
    <property type="evidence" value="ECO:0007669"/>
    <property type="project" value="UniProtKB-EC"/>
</dbReference>
<name>A0A2H0LKT6_9BACT</name>